<feature type="region of interest" description="Disordered" evidence="1">
    <location>
        <begin position="42"/>
        <end position="64"/>
    </location>
</feature>
<feature type="chain" id="PRO_5045483370" evidence="2">
    <location>
        <begin position="33"/>
        <end position="128"/>
    </location>
</feature>
<evidence type="ECO:0000256" key="1">
    <source>
        <dbReference type="SAM" id="MobiDB-lite"/>
    </source>
</evidence>
<dbReference type="NCBIfam" id="NF045614">
    <property type="entry name" value="efflu_CzcI_Cupr"/>
    <property type="match status" value="1"/>
</dbReference>
<comment type="caution">
    <text evidence="3">The sequence shown here is derived from an EMBL/GenBank/DDBJ whole genome shotgun (WGS) entry which is preliminary data.</text>
</comment>
<evidence type="ECO:0000313" key="3">
    <source>
        <dbReference type="EMBL" id="MCE4555072.1"/>
    </source>
</evidence>
<keyword evidence="4" id="KW-1185">Reference proteome</keyword>
<name>A0ABS8XW08_9BURK</name>
<accession>A0ABS8XW08</accession>
<feature type="region of interest" description="Disordered" evidence="1">
    <location>
        <begin position="100"/>
        <end position="128"/>
    </location>
</feature>
<keyword evidence="2" id="KW-0732">Signal</keyword>
<evidence type="ECO:0000256" key="2">
    <source>
        <dbReference type="SAM" id="SignalP"/>
    </source>
</evidence>
<dbReference type="RefSeq" id="WP_233372094.1">
    <property type="nucleotide sequence ID" value="NZ_JAJTWU010000004.1"/>
</dbReference>
<reference evidence="3 4" key="1">
    <citation type="submission" date="2021-12" db="EMBL/GenBank/DDBJ databases">
        <title>Genome seq of P8.</title>
        <authorList>
            <person name="Seo T."/>
        </authorList>
    </citation>
    <scope>NUCLEOTIDE SEQUENCE [LARGE SCALE GENOMIC DNA]</scope>
    <source>
        <strain evidence="3 4">P8</strain>
    </source>
</reference>
<dbReference type="EMBL" id="JAJTWU010000004">
    <property type="protein sequence ID" value="MCE4555072.1"/>
    <property type="molecule type" value="Genomic_DNA"/>
</dbReference>
<dbReference type="Proteomes" id="UP001200741">
    <property type="component" value="Unassembled WGS sequence"/>
</dbReference>
<feature type="compositionally biased region" description="Basic and acidic residues" evidence="1">
    <location>
        <begin position="118"/>
        <end position="128"/>
    </location>
</feature>
<feature type="compositionally biased region" description="Basic and acidic residues" evidence="1">
    <location>
        <begin position="53"/>
        <end position="62"/>
    </location>
</feature>
<proteinExistence type="predicted"/>
<dbReference type="InterPro" id="IPR055013">
    <property type="entry name" value="CzcI"/>
</dbReference>
<feature type="signal peptide" evidence="2">
    <location>
        <begin position="1"/>
        <end position="32"/>
    </location>
</feature>
<sequence length="128" mass="13739">MLLRSFHRLTVTFLVMLSLLLPLQVAWGSAAAYCEHETTTEASKHFGHHQHEHKGSSHDVSAKKSTVKKAVVDNDCAACHMSSSAIACVAAEGVSAPGLSSDLVPRTSGAHESALARAPDRPQWRRLA</sequence>
<protein>
    <submittedName>
        <fullName evidence="3">Cobalt-zinc-cadmium resistance protein</fullName>
    </submittedName>
</protein>
<gene>
    <name evidence="3" type="ORF">LXT13_11640</name>
</gene>
<organism evidence="3 4">
    <name type="scientific">Pelomonas cellulosilytica</name>
    <dbReference type="NCBI Taxonomy" id="2906762"/>
    <lineage>
        <taxon>Bacteria</taxon>
        <taxon>Pseudomonadati</taxon>
        <taxon>Pseudomonadota</taxon>
        <taxon>Betaproteobacteria</taxon>
        <taxon>Burkholderiales</taxon>
        <taxon>Sphaerotilaceae</taxon>
        <taxon>Roseateles</taxon>
    </lineage>
</organism>
<evidence type="ECO:0000313" key="4">
    <source>
        <dbReference type="Proteomes" id="UP001200741"/>
    </source>
</evidence>